<feature type="compositionally biased region" description="Polar residues" evidence="1">
    <location>
        <begin position="740"/>
        <end position="752"/>
    </location>
</feature>
<evidence type="ECO:0008006" key="4">
    <source>
        <dbReference type="Google" id="ProtNLM"/>
    </source>
</evidence>
<feature type="compositionally biased region" description="Basic residues" evidence="1">
    <location>
        <begin position="723"/>
        <end position="739"/>
    </location>
</feature>
<feature type="region of interest" description="Disordered" evidence="1">
    <location>
        <begin position="507"/>
        <end position="539"/>
    </location>
</feature>
<protein>
    <recommendedName>
        <fullName evidence="4">CRIB domain-containing protein</fullName>
    </recommendedName>
</protein>
<feature type="region of interest" description="Disordered" evidence="1">
    <location>
        <begin position="687"/>
        <end position="752"/>
    </location>
</feature>
<keyword evidence="3" id="KW-1185">Reference proteome</keyword>
<dbReference type="EMBL" id="KN846957">
    <property type="protein sequence ID" value="KIW71171.1"/>
    <property type="molecule type" value="Genomic_DNA"/>
</dbReference>
<evidence type="ECO:0000313" key="2">
    <source>
        <dbReference type="EMBL" id="KIW71171.1"/>
    </source>
</evidence>
<sequence length="752" mass="82312">MGRFPWSQAYSKQSSDKAHPVSHEWFSKEHGEPVRQPPTDLVKECSSFEPGSSDTFPKPRTRSRTDTVASSFSIYARSLSDASNDLTSRPSSRQSFADGGMPLQERNESTAKALLAKGTRILKRQGSKLNLLPSQLEDRSNDLPGVKAGEPSPVRGLQRQPTLSSRRTGLKRSISGPFAFQHLTHGDQARFQSLDSVSKTDLTSEFNALRTDQEPNNEIRGIPVTDLPVKKDDPKIEIGLEEPASPTTDAIPYLPTTPTRPRPPPKDGLMSPYSPSDFRLSRSMENFSRPTRLSVTAFDISPTGATTQRLSAMSPNSQAHTLAKPLPHLPDDQVVHAVSTKDDIALPLRTAPLPSPPKAVMEVVEEETTEEKDSLQSGHSCHQPPAPYVLPVATARQLKRRSQSSGEIRFDAIPFDGSTKMWTQDAATIQSTRQEASPKCKNRISIGVKPIDIDDWEDAIDYSWEHAAELEAEDDAGSLPLNPRQPSSFGVLPENYLVVEQSHIDEASSSASTPLMMRAPNKPFQDEPAPSSARAEEQSSPLLGLGIDSLQPPRIVPLSEAATRVPPEAENNFSSNEIYRSQVLRSPASVMSKSSSQESFIASIFGTHRSSNSSASLSDFAHLASGSFEGSMEHLKLDLQDFSSAPVSDKHFREGSQDTIREESQHTKSMEGLAEFEVTTPFSGFPTCPITKHDRGASASQIYSIPERKSSIPDAADTPKPQTGRKRATTGTSRPRRNTRVSYSLFPTTTPN</sequence>
<feature type="compositionally biased region" description="Basic and acidic residues" evidence="1">
    <location>
        <begin position="648"/>
        <end position="669"/>
    </location>
</feature>
<proteinExistence type="predicted"/>
<gene>
    <name evidence="2" type="ORF">PV04_03366</name>
</gene>
<accession>A0A0D2D110</accession>
<feature type="compositionally biased region" description="Basic and acidic residues" evidence="1">
    <location>
        <begin position="14"/>
        <end position="33"/>
    </location>
</feature>
<organism evidence="2 3">
    <name type="scientific">Phialophora macrospora</name>
    <dbReference type="NCBI Taxonomy" id="1851006"/>
    <lineage>
        <taxon>Eukaryota</taxon>
        <taxon>Fungi</taxon>
        <taxon>Dikarya</taxon>
        <taxon>Ascomycota</taxon>
        <taxon>Pezizomycotina</taxon>
        <taxon>Eurotiomycetes</taxon>
        <taxon>Chaetothyriomycetidae</taxon>
        <taxon>Chaetothyriales</taxon>
        <taxon>Herpotrichiellaceae</taxon>
        <taxon>Phialophora</taxon>
    </lineage>
</organism>
<dbReference type="AlphaFoldDB" id="A0A0D2D110"/>
<dbReference type="STRING" id="5601.A0A0D2D110"/>
<dbReference type="Proteomes" id="UP000054266">
    <property type="component" value="Unassembled WGS sequence"/>
</dbReference>
<feature type="region of interest" description="Disordered" evidence="1">
    <location>
        <begin position="646"/>
        <end position="669"/>
    </location>
</feature>
<feature type="region of interest" description="Disordered" evidence="1">
    <location>
        <begin position="133"/>
        <end position="169"/>
    </location>
</feature>
<evidence type="ECO:0000256" key="1">
    <source>
        <dbReference type="SAM" id="MobiDB-lite"/>
    </source>
</evidence>
<reference evidence="2 3" key="1">
    <citation type="submission" date="2015-01" db="EMBL/GenBank/DDBJ databases">
        <title>The Genome Sequence of Capronia semiimmersa CBS27337.</title>
        <authorList>
            <consortium name="The Broad Institute Genomics Platform"/>
            <person name="Cuomo C."/>
            <person name="de Hoog S."/>
            <person name="Gorbushina A."/>
            <person name="Stielow B."/>
            <person name="Teixiera M."/>
            <person name="Abouelleil A."/>
            <person name="Chapman S.B."/>
            <person name="Priest M."/>
            <person name="Young S.K."/>
            <person name="Wortman J."/>
            <person name="Nusbaum C."/>
            <person name="Birren B."/>
        </authorList>
    </citation>
    <scope>NUCLEOTIDE SEQUENCE [LARGE SCALE GENOMIC DNA]</scope>
    <source>
        <strain evidence="2 3">CBS 27337</strain>
    </source>
</reference>
<feature type="region of interest" description="Disordered" evidence="1">
    <location>
        <begin position="239"/>
        <end position="277"/>
    </location>
</feature>
<name>A0A0D2D110_9EURO</name>
<feature type="region of interest" description="Disordered" evidence="1">
    <location>
        <begin position="367"/>
        <end position="387"/>
    </location>
</feature>
<feature type="region of interest" description="Disordered" evidence="1">
    <location>
        <begin position="1"/>
        <end position="104"/>
    </location>
</feature>
<dbReference type="HOGENOM" id="CLU_432771_0_0_1"/>
<feature type="compositionally biased region" description="Polar residues" evidence="1">
    <location>
        <begin position="80"/>
        <end position="95"/>
    </location>
</feature>
<evidence type="ECO:0000313" key="3">
    <source>
        <dbReference type="Proteomes" id="UP000054266"/>
    </source>
</evidence>